<feature type="binding site" evidence="6">
    <location>
        <position position="150"/>
    </location>
    <ligand>
        <name>NADP(+)</name>
        <dbReference type="ChEBI" id="CHEBI:58349"/>
    </ligand>
</feature>
<dbReference type="SUPFAM" id="SSF55347">
    <property type="entry name" value="Glyceraldehyde-3-phosphate dehydrogenase-like, C-terminal domain"/>
    <property type="match status" value="1"/>
</dbReference>
<dbReference type="HAMAP" id="MF_00966">
    <property type="entry name" value="G6PD"/>
    <property type="match status" value="1"/>
</dbReference>
<feature type="binding site" evidence="6">
    <location>
        <position position="237"/>
    </location>
    <ligand>
        <name>substrate</name>
    </ligand>
</feature>
<feature type="binding site" evidence="6">
    <location>
        <position position="180"/>
    </location>
    <ligand>
        <name>substrate</name>
    </ligand>
</feature>
<comment type="similarity">
    <text evidence="6">Belongs to the glucose-6-phosphate dehydrogenase family.</text>
</comment>
<comment type="function">
    <text evidence="6">Catalyzes the oxidation of glucose 6-phosphate to 6-phosphogluconolactone.</text>
</comment>
<proteinExistence type="inferred from homology"/>
<dbReference type="Gene3D" id="3.30.360.10">
    <property type="entry name" value="Dihydrodipicolinate Reductase, domain 2"/>
    <property type="match status" value="1"/>
</dbReference>
<feature type="binding site" evidence="6">
    <location>
        <position position="343"/>
    </location>
    <ligand>
        <name>substrate</name>
    </ligand>
</feature>
<dbReference type="AlphaFoldDB" id="A0A7X3LI23"/>
<dbReference type="GO" id="GO:0006006">
    <property type="term" value="P:glucose metabolic process"/>
    <property type="evidence" value="ECO:0007669"/>
    <property type="project" value="UniProtKB-KW"/>
</dbReference>
<evidence type="ECO:0000256" key="4">
    <source>
        <dbReference type="ARBA" id="ARBA00023002"/>
    </source>
</evidence>
<dbReference type="GO" id="GO:0009051">
    <property type="term" value="P:pentose-phosphate shunt, oxidative branch"/>
    <property type="evidence" value="ECO:0007669"/>
    <property type="project" value="TreeGrafter"/>
</dbReference>
<dbReference type="EMBL" id="WUBI01000003">
    <property type="protein sequence ID" value="MWV45682.1"/>
    <property type="molecule type" value="Genomic_DNA"/>
</dbReference>
<organism evidence="9 10">
    <name type="scientific">Paenibacillus dendrobii</name>
    <dbReference type="NCBI Taxonomy" id="2691084"/>
    <lineage>
        <taxon>Bacteria</taxon>
        <taxon>Bacillati</taxon>
        <taxon>Bacillota</taxon>
        <taxon>Bacilli</taxon>
        <taxon>Bacillales</taxon>
        <taxon>Paenibacillaceae</taxon>
        <taxon>Paenibacillus</taxon>
    </lineage>
</organism>
<feature type="domain" description="Glucose-6-phosphate dehydrogenase C-terminal" evidence="8">
    <location>
        <begin position="192"/>
        <end position="485"/>
    </location>
</feature>
<keyword evidence="3 6" id="KW-0521">NADP</keyword>
<dbReference type="Gene3D" id="3.40.50.720">
    <property type="entry name" value="NAD(P)-binding Rossmann-like Domain"/>
    <property type="match status" value="1"/>
</dbReference>
<dbReference type="InterPro" id="IPR022675">
    <property type="entry name" value="G6P_DH_C"/>
</dbReference>
<evidence type="ECO:0000256" key="3">
    <source>
        <dbReference type="ARBA" id="ARBA00022857"/>
    </source>
</evidence>
<keyword evidence="4 6" id="KW-0560">Oxidoreductase</keyword>
<feature type="binding site" evidence="6">
    <location>
        <begin position="10"/>
        <end position="17"/>
    </location>
    <ligand>
        <name>NADP(+)</name>
        <dbReference type="ChEBI" id="CHEBI:58349"/>
    </ligand>
</feature>
<comment type="pathway">
    <text evidence="1 6">Carbohydrate degradation; pentose phosphate pathway; D-ribulose 5-phosphate from D-glucose 6-phosphate (oxidative stage): step 1/3.</text>
</comment>
<sequence length="517" mass="58628">MNPVTFVLFGATGDLAKRKIYPALYHLYMNGELPESFSVIGLGRKELSDETFQAHVKQSLYDFYRLEVEENDTLQAFISLFGFNVLHIDQQAHFVQLNERVEKWEREAGGTANRLFYLSVAPNFFGTIASQIEDSGLGSVTGWKRLVIEKPFGHDLASARELNSQLSHAFTEEEIYRIDHYLGKPMVQQLEALKEANPVIQALWTNRYIANVQITADETVGVEERAGYYDQAGAVRDMFQNHMLQLLMMLTIHSPHNVASAEDVRLKKRKVLEALDPLQRQDVHSRIIRGQYAAGNINGKPVQGYTTEPGISSESMNDTFIAAKLHIDNYHWRGVPFYIRTGKRMRSKQTRIVIEFKEPLSSSLHPDKTTVPNMLVIEIGPNEGITLQLNTRDPHHKEKFKPVHIDMYPDREEAPEAYETLIQDALHGDSTFFVHWDEVELSWQWVQPILEAFAANEVPLYPYEAGSHGPAAADALLAEDGFHWWFDEPSEPAVSAEVRPADQGKLQAIEPVSVSSV</sequence>
<comment type="caution">
    <text evidence="6">Lacks conserved residue(s) required for the propagation of feature annotation.</text>
</comment>
<dbReference type="Pfam" id="PF00479">
    <property type="entry name" value="G6PD_N"/>
    <property type="match status" value="1"/>
</dbReference>
<feature type="binding site" evidence="6">
    <location>
        <position position="44"/>
    </location>
    <ligand>
        <name>NADP(+)</name>
        <dbReference type="ChEBI" id="CHEBI:58349"/>
    </ligand>
</feature>
<feature type="binding site" evidence="6">
    <location>
        <position position="218"/>
    </location>
    <ligand>
        <name>substrate</name>
    </ligand>
</feature>
<feature type="active site" description="Proton acceptor" evidence="6">
    <location>
        <position position="242"/>
    </location>
</feature>
<dbReference type="RefSeq" id="WP_160499286.1">
    <property type="nucleotide sequence ID" value="NZ_WUBI01000003.1"/>
</dbReference>
<evidence type="ECO:0000313" key="10">
    <source>
        <dbReference type="Proteomes" id="UP000460318"/>
    </source>
</evidence>
<comment type="caution">
    <text evidence="9">The sequence shown here is derived from an EMBL/GenBank/DDBJ whole genome shotgun (WGS) entry which is preliminary data.</text>
</comment>
<evidence type="ECO:0000256" key="1">
    <source>
        <dbReference type="ARBA" id="ARBA00004937"/>
    </source>
</evidence>
<dbReference type="GO" id="GO:0050661">
    <property type="term" value="F:NADP binding"/>
    <property type="evidence" value="ECO:0007669"/>
    <property type="project" value="UniProtKB-UniRule"/>
</dbReference>
<dbReference type="NCBIfam" id="TIGR00871">
    <property type="entry name" value="zwf"/>
    <property type="match status" value="1"/>
</dbReference>
<feature type="domain" description="Glucose-6-phosphate dehydrogenase NAD-binding" evidence="7">
    <location>
        <begin position="7"/>
        <end position="188"/>
    </location>
</feature>
<keyword evidence="5 6" id="KW-0119">Carbohydrate metabolism</keyword>
<evidence type="ECO:0000259" key="7">
    <source>
        <dbReference type="Pfam" id="PF00479"/>
    </source>
</evidence>
<keyword evidence="10" id="KW-1185">Reference proteome</keyword>
<dbReference type="EC" id="1.1.1.49" evidence="6"/>
<dbReference type="PIRSF" id="PIRSF000110">
    <property type="entry name" value="G6PD"/>
    <property type="match status" value="1"/>
</dbReference>
<dbReference type="PRINTS" id="PR00079">
    <property type="entry name" value="G6PDHDRGNASE"/>
</dbReference>
<dbReference type="GO" id="GO:0004345">
    <property type="term" value="F:glucose-6-phosphate dehydrogenase activity"/>
    <property type="evidence" value="ECO:0007669"/>
    <property type="project" value="UniProtKB-UniRule"/>
</dbReference>
<dbReference type="InterPro" id="IPR036291">
    <property type="entry name" value="NAD(P)-bd_dom_sf"/>
</dbReference>
<evidence type="ECO:0000256" key="6">
    <source>
        <dbReference type="HAMAP-Rule" id="MF_00966"/>
    </source>
</evidence>
<dbReference type="Proteomes" id="UP000460318">
    <property type="component" value="Unassembled WGS sequence"/>
</dbReference>
<dbReference type="GO" id="GO:0005829">
    <property type="term" value="C:cytosol"/>
    <property type="evidence" value="ECO:0007669"/>
    <property type="project" value="TreeGrafter"/>
</dbReference>
<dbReference type="PANTHER" id="PTHR23429:SF0">
    <property type="entry name" value="GLUCOSE-6-PHOSPHATE 1-DEHYDROGENASE"/>
    <property type="match status" value="1"/>
</dbReference>
<gene>
    <name evidence="6" type="primary">zwf</name>
    <name evidence="9" type="ORF">GRF59_18880</name>
</gene>
<evidence type="ECO:0000259" key="8">
    <source>
        <dbReference type="Pfam" id="PF02781"/>
    </source>
</evidence>
<comment type="catalytic activity">
    <reaction evidence="6">
        <text>D-glucose 6-phosphate + NADP(+) = 6-phospho-D-glucono-1,5-lactone + NADPH + H(+)</text>
        <dbReference type="Rhea" id="RHEA:15841"/>
        <dbReference type="ChEBI" id="CHEBI:15378"/>
        <dbReference type="ChEBI" id="CHEBI:57783"/>
        <dbReference type="ChEBI" id="CHEBI:57955"/>
        <dbReference type="ChEBI" id="CHEBI:58349"/>
        <dbReference type="ChEBI" id="CHEBI:61548"/>
        <dbReference type="EC" id="1.1.1.49"/>
    </reaction>
</comment>
<feature type="binding site" evidence="6">
    <location>
        <position position="348"/>
    </location>
    <ligand>
        <name>substrate</name>
    </ligand>
</feature>
<dbReference type="UniPathway" id="UPA00115">
    <property type="reaction ID" value="UER00408"/>
</dbReference>
<feature type="binding site" evidence="6">
    <location>
        <position position="184"/>
    </location>
    <ligand>
        <name>substrate</name>
    </ligand>
</feature>
<dbReference type="PANTHER" id="PTHR23429">
    <property type="entry name" value="GLUCOSE-6-PHOSPHATE 1-DEHYDROGENASE G6PD"/>
    <property type="match status" value="1"/>
</dbReference>
<name>A0A7X3LI23_9BACL</name>
<dbReference type="SUPFAM" id="SSF51735">
    <property type="entry name" value="NAD(P)-binding Rossmann-fold domains"/>
    <property type="match status" value="1"/>
</dbReference>
<dbReference type="InterPro" id="IPR001282">
    <property type="entry name" value="G6P_DH"/>
</dbReference>
<protein>
    <recommendedName>
        <fullName evidence="6">Glucose-6-phosphate 1-dehydrogenase</fullName>
        <shortName evidence="6">G6PD</shortName>
        <ecNumber evidence="6">1.1.1.49</ecNumber>
    </recommendedName>
</protein>
<evidence type="ECO:0000256" key="2">
    <source>
        <dbReference type="ARBA" id="ARBA00022526"/>
    </source>
</evidence>
<reference evidence="9 10" key="1">
    <citation type="submission" date="2019-12" db="EMBL/GenBank/DDBJ databases">
        <title>Paenibacillus sp. nov., an endophytic bacterium isolated from the stem of Dendrobium.</title>
        <authorList>
            <person name="Zhao R."/>
        </authorList>
    </citation>
    <scope>NUCLEOTIDE SEQUENCE [LARGE SCALE GENOMIC DNA]</scope>
    <source>
        <strain evidence="9 10">HJL G12</strain>
    </source>
</reference>
<evidence type="ECO:0000256" key="5">
    <source>
        <dbReference type="ARBA" id="ARBA00023277"/>
    </source>
</evidence>
<dbReference type="Pfam" id="PF02781">
    <property type="entry name" value="G6PD_C"/>
    <property type="match status" value="1"/>
</dbReference>
<dbReference type="InterPro" id="IPR022674">
    <property type="entry name" value="G6P_DH_NAD-bd"/>
</dbReference>
<evidence type="ECO:0000313" key="9">
    <source>
        <dbReference type="EMBL" id="MWV45682.1"/>
    </source>
</evidence>
<keyword evidence="2 6" id="KW-0313">Glucose metabolism</keyword>
<accession>A0A7X3LI23</accession>